<protein>
    <submittedName>
        <fullName evidence="12">Family 43 glycosylhydrolase</fullName>
    </submittedName>
</protein>
<sequence length="577" mass="64000">MAKNYLKCAMLILCMVVLAGCQKETGKNEENNPSTDINSSTNTISNTDNELSQKETLPTEAAEQWNSMAEEAGKSRTKEQQLTSFEFEPTIENPSLMFENITLSESYKSKYFHNPIMTHKFGADPFALVYNGRVYVYMTGDIIEKSDGKILKNSYSQIKSLNLISSDDLVNWTDHGEVVIGGYHGVSMWANNSWAPAATYKNINGKDKFFLYFANSANGIGVLTSDSPTGPFKDPLQKSLVSRQTPLSSSAEIPWLFDPAVLVDDDGKAYLYYGGGVPTGKEEMPNSARVVELGEDMISLIGTPKVVEAPFFFEAAYINKIGDIYYYTYCSNWSSRENAVGEHIPEPANIIYMTSKSPMGPWEYQGSILENPGKFFGSYGNNHHSIIQFNDKWYIFYHSQLLQDAMGITGGYRSPHVDEAIITQEGVIEPVKASKAGVPQIKSFDPYQLNEAETFAWSAGVSTVKIDEISENYGEVNQAVSDISTGDWFGLSNVDFGNTAPHAFTAKVSSELAGNVIQISLDSPEGEIIGYLEIPNTESEDKFVEVAIEVSEVTGVQDLYFTFNGEGFLFDTWRFIK</sequence>
<dbReference type="GO" id="GO:0045493">
    <property type="term" value="P:xylan catabolic process"/>
    <property type="evidence" value="ECO:0007669"/>
    <property type="project" value="UniProtKB-KW"/>
</dbReference>
<dbReference type="Pfam" id="PF03422">
    <property type="entry name" value="CBM_6"/>
    <property type="match status" value="1"/>
</dbReference>
<feature type="region of interest" description="Disordered" evidence="9">
    <location>
        <begin position="26"/>
        <end position="58"/>
    </location>
</feature>
<dbReference type="Proteomes" id="UP000623269">
    <property type="component" value="Unassembled WGS sequence"/>
</dbReference>
<comment type="similarity">
    <text evidence="1 8">Belongs to the glycosyl hydrolase 43 family.</text>
</comment>
<dbReference type="InterPro" id="IPR023296">
    <property type="entry name" value="Glyco_hydro_beta-prop_sf"/>
</dbReference>
<evidence type="ECO:0000313" key="12">
    <source>
        <dbReference type="EMBL" id="MBH1940929.1"/>
    </source>
</evidence>
<evidence type="ECO:0000256" key="4">
    <source>
        <dbReference type="ARBA" id="ARBA00022801"/>
    </source>
</evidence>
<keyword evidence="5" id="KW-0119">Carbohydrate metabolism</keyword>
<feature type="signal peptide" evidence="10">
    <location>
        <begin position="1"/>
        <end position="19"/>
    </location>
</feature>
<dbReference type="Pfam" id="PF04616">
    <property type="entry name" value="Glyco_hydro_43"/>
    <property type="match status" value="1"/>
</dbReference>
<dbReference type="Gene3D" id="2.115.10.20">
    <property type="entry name" value="Glycosyl hydrolase domain, family 43"/>
    <property type="match status" value="1"/>
</dbReference>
<feature type="site" description="Important for catalytic activity, responsible for pKa modulation of the active site Glu and correct orientation of both the proton donor and substrate" evidence="7">
    <location>
        <position position="258"/>
    </location>
</feature>
<organism evidence="12 13">
    <name type="scientific">Mobilitalea sibirica</name>
    <dbReference type="NCBI Taxonomy" id="1462919"/>
    <lineage>
        <taxon>Bacteria</taxon>
        <taxon>Bacillati</taxon>
        <taxon>Bacillota</taxon>
        <taxon>Clostridia</taxon>
        <taxon>Lachnospirales</taxon>
        <taxon>Lachnospiraceae</taxon>
        <taxon>Mobilitalea</taxon>
    </lineage>
</organism>
<dbReference type="PROSITE" id="PS51257">
    <property type="entry name" value="PROKAR_LIPOPROTEIN"/>
    <property type="match status" value="1"/>
</dbReference>
<dbReference type="InterPro" id="IPR005084">
    <property type="entry name" value="CBM6"/>
</dbReference>
<evidence type="ECO:0000256" key="8">
    <source>
        <dbReference type="RuleBase" id="RU361187"/>
    </source>
</evidence>
<evidence type="ECO:0000256" key="9">
    <source>
        <dbReference type="SAM" id="MobiDB-lite"/>
    </source>
</evidence>
<comment type="caution">
    <text evidence="12">The sequence shown here is derived from an EMBL/GenBank/DDBJ whole genome shotgun (WGS) entry which is preliminary data.</text>
</comment>
<dbReference type="SUPFAM" id="SSF75005">
    <property type="entry name" value="Arabinanase/levansucrase/invertase"/>
    <property type="match status" value="1"/>
</dbReference>
<evidence type="ECO:0000256" key="5">
    <source>
        <dbReference type="ARBA" id="ARBA00023277"/>
    </source>
</evidence>
<evidence type="ECO:0000256" key="2">
    <source>
        <dbReference type="ARBA" id="ARBA00022651"/>
    </source>
</evidence>
<dbReference type="InterPro" id="IPR006710">
    <property type="entry name" value="Glyco_hydro_43"/>
</dbReference>
<evidence type="ECO:0000313" key="13">
    <source>
        <dbReference type="Proteomes" id="UP000623269"/>
    </source>
</evidence>
<keyword evidence="3 10" id="KW-0732">Signal</keyword>
<accession>A0A8J7GYZ2</accession>
<dbReference type="EMBL" id="JAEAGR010000007">
    <property type="protein sequence ID" value="MBH1940929.1"/>
    <property type="molecule type" value="Genomic_DNA"/>
</dbReference>
<feature type="chain" id="PRO_5039269696" evidence="10">
    <location>
        <begin position="20"/>
        <end position="577"/>
    </location>
</feature>
<dbReference type="PANTHER" id="PTHR43772:SF2">
    <property type="entry name" value="PUTATIVE (AFU_ORTHOLOGUE AFUA_2G04480)-RELATED"/>
    <property type="match status" value="1"/>
</dbReference>
<dbReference type="RefSeq" id="WP_197661153.1">
    <property type="nucleotide sequence ID" value="NZ_JAEAGR010000007.1"/>
</dbReference>
<dbReference type="GO" id="GO:0004553">
    <property type="term" value="F:hydrolase activity, hydrolyzing O-glycosyl compounds"/>
    <property type="evidence" value="ECO:0007669"/>
    <property type="project" value="InterPro"/>
</dbReference>
<dbReference type="SUPFAM" id="SSF49785">
    <property type="entry name" value="Galactose-binding domain-like"/>
    <property type="match status" value="1"/>
</dbReference>
<keyword evidence="2" id="KW-0858">Xylan degradation</keyword>
<dbReference type="CDD" id="cd09003">
    <property type="entry name" value="GH43_XynD-like"/>
    <property type="match status" value="1"/>
</dbReference>
<name>A0A8J7GYZ2_9FIRM</name>
<feature type="compositionally biased region" description="Low complexity" evidence="9">
    <location>
        <begin position="34"/>
        <end position="49"/>
    </location>
</feature>
<dbReference type="PROSITE" id="PS51175">
    <property type="entry name" value="CBM6"/>
    <property type="match status" value="1"/>
</dbReference>
<reference evidence="12" key="1">
    <citation type="submission" date="2020-12" db="EMBL/GenBank/DDBJ databases">
        <title>M. sibirica DSM 26468T genome.</title>
        <authorList>
            <person name="Thieme N."/>
            <person name="Rettenmaier R."/>
            <person name="Zverlov V."/>
            <person name="Liebl W."/>
        </authorList>
    </citation>
    <scope>NUCLEOTIDE SEQUENCE</scope>
    <source>
        <strain evidence="12">DSM 26468</strain>
    </source>
</reference>
<keyword evidence="6 8" id="KW-0326">Glycosidase</keyword>
<dbReference type="AlphaFoldDB" id="A0A8J7GYZ2"/>
<gene>
    <name evidence="12" type="ORF">I5677_08505</name>
</gene>
<keyword evidence="2" id="KW-0624">Polysaccharide degradation</keyword>
<dbReference type="CDD" id="cd04084">
    <property type="entry name" value="CBM6_xylanase-like"/>
    <property type="match status" value="1"/>
</dbReference>
<dbReference type="PANTHER" id="PTHR43772">
    <property type="entry name" value="ENDO-1,4-BETA-XYLANASE"/>
    <property type="match status" value="1"/>
</dbReference>
<feature type="domain" description="CBM6" evidence="11">
    <location>
        <begin position="448"/>
        <end position="576"/>
    </location>
</feature>
<proteinExistence type="inferred from homology"/>
<evidence type="ECO:0000256" key="10">
    <source>
        <dbReference type="SAM" id="SignalP"/>
    </source>
</evidence>
<evidence type="ECO:0000259" key="11">
    <source>
        <dbReference type="PROSITE" id="PS51175"/>
    </source>
</evidence>
<evidence type="ECO:0000256" key="1">
    <source>
        <dbReference type="ARBA" id="ARBA00009865"/>
    </source>
</evidence>
<evidence type="ECO:0000256" key="6">
    <source>
        <dbReference type="ARBA" id="ARBA00023295"/>
    </source>
</evidence>
<dbReference type="Gene3D" id="2.60.120.260">
    <property type="entry name" value="Galactose-binding domain-like"/>
    <property type="match status" value="1"/>
</dbReference>
<dbReference type="InterPro" id="IPR052176">
    <property type="entry name" value="Glycosyl_Hydrlase_43_Enz"/>
</dbReference>
<dbReference type="InterPro" id="IPR008979">
    <property type="entry name" value="Galactose-bd-like_sf"/>
</dbReference>
<dbReference type="InterPro" id="IPR006584">
    <property type="entry name" value="Cellulose-bd_IV"/>
</dbReference>
<keyword evidence="13" id="KW-1185">Reference proteome</keyword>
<evidence type="ECO:0000256" key="7">
    <source>
        <dbReference type="PIRSR" id="PIRSR606710-2"/>
    </source>
</evidence>
<dbReference type="GO" id="GO:0030246">
    <property type="term" value="F:carbohydrate binding"/>
    <property type="evidence" value="ECO:0007669"/>
    <property type="project" value="InterPro"/>
</dbReference>
<dbReference type="SMART" id="SM00606">
    <property type="entry name" value="CBD_IV"/>
    <property type="match status" value="1"/>
</dbReference>
<evidence type="ECO:0000256" key="3">
    <source>
        <dbReference type="ARBA" id="ARBA00022729"/>
    </source>
</evidence>
<keyword evidence="4 8" id="KW-0378">Hydrolase</keyword>